<dbReference type="InterPro" id="IPR050791">
    <property type="entry name" value="Aldo-Keto_reductase"/>
</dbReference>
<proteinExistence type="predicted"/>
<evidence type="ECO:0000259" key="2">
    <source>
        <dbReference type="Pfam" id="PF00248"/>
    </source>
</evidence>
<keyword evidence="1" id="KW-0560">Oxidoreductase</keyword>
<organism evidence="3 4">
    <name type="scientific">Xylaria grammica</name>
    <dbReference type="NCBI Taxonomy" id="363999"/>
    <lineage>
        <taxon>Eukaryota</taxon>
        <taxon>Fungi</taxon>
        <taxon>Dikarya</taxon>
        <taxon>Ascomycota</taxon>
        <taxon>Pezizomycotina</taxon>
        <taxon>Sordariomycetes</taxon>
        <taxon>Xylariomycetidae</taxon>
        <taxon>Xylariales</taxon>
        <taxon>Xylariaceae</taxon>
        <taxon>Xylaria</taxon>
    </lineage>
</organism>
<dbReference type="AlphaFoldDB" id="A0A439D3H3"/>
<keyword evidence="4" id="KW-1185">Reference proteome</keyword>
<accession>A0A439D3H3</accession>
<dbReference type="InterPro" id="IPR023210">
    <property type="entry name" value="NADP_OxRdtase_dom"/>
</dbReference>
<protein>
    <recommendedName>
        <fullName evidence="2">NADP-dependent oxidoreductase domain-containing protein</fullName>
    </recommendedName>
</protein>
<sequence>MAAESTPLRQLGKNGPMVPALGFGLMGLSHNIYGEFPSDEERFAILDRAYDLGARFWDSADLYGDSEELLRKWFRRTGKRNDIFLATKFGFVKGDPTHATDTSYAYTKKACAESLRILGVDCIDLYYVHSANPDTPIEETMRALKELQEEGKIKYIGLSAISSTTLRRAVKIAPVTAIQTEYSVTTRDIEGSSGTNLLDAARELEVGITVAGPLGHGLLTNSFSKGEAAFDPKDVRPVVQPRFLEANRAHNVSVVGEFRALAEKKQCSASQLAIAWLLKQGDDIIPSPGTKKIKYLEDNWGALGVNLTDQEEAEIREFSEKNKLAGAIAPDKFLPYIFRDTKEES</sequence>
<name>A0A439D3H3_9PEZI</name>
<dbReference type="Proteomes" id="UP000286045">
    <property type="component" value="Unassembled WGS sequence"/>
</dbReference>
<evidence type="ECO:0000256" key="1">
    <source>
        <dbReference type="ARBA" id="ARBA00023002"/>
    </source>
</evidence>
<reference evidence="3 4" key="1">
    <citation type="submission" date="2018-12" db="EMBL/GenBank/DDBJ databases">
        <title>Draft genome sequence of Xylaria grammica IHI A82.</title>
        <authorList>
            <person name="Buettner E."/>
            <person name="Kellner H."/>
        </authorList>
    </citation>
    <scope>NUCLEOTIDE SEQUENCE [LARGE SCALE GENOMIC DNA]</scope>
    <source>
        <strain evidence="3 4">IHI A82</strain>
    </source>
</reference>
<dbReference type="InterPro" id="IPR036812">
    <property type="entry name" value="NAD(P)_OxRdtase_dom_sf"/>
</dbReference>
<dbReference type="STRING" id="363999.A0A439D3H3"/>
<gene>
    <name evidence="3" type="ORF">EKO27_g6145</name>
</gene>
<comment type="caution">
    <text evidence="3">The sequence shown here is derived from an EMBL/GenBank/DDBJ whole genome shotgun (WGS) entry which is preliminary data.</text>
</comment>
<dbReference type="GO" id="GO:0016491">
    <property type="term" value="F:oxidoreductase activity"/>
    <property type="evidence" value="ECO:0007669"/>
    <property type="project" value="UniProtKB-KW"/>
</dbReference>
<evidence type="ECO:0000313" key="3">
    <source>
        <dbReference type="EMBL" id="RWA08951.1"/>
    </source>
</evidence>
<feature type="domain" description="NADP-dependent oxidoreductase" evidence="2">
    <location>
        <begin position="21"/>
        <end position="319"/>
    </location>
</feature>
<dbReference type="Gene3D" id="3.20.20.100">
    <property type="entry name" value="NADP-dependent oxidoreductase domain"/>
    <property type="match status" value="1"/>
</dbReference>
<dbReference type="InterPro" id="IPR020471">
    <property type="entry name" value="AKR"/>
</dbReference>
<dbReference type="PANTHER" id="PTHR43625:SF40">
    <property type="entry name" value="ALDO-KETO REDUCTASE YAKC [NADP(+)]"/>
    <property type="match status" value="1"/>
</dbReference>
<dbReference type="EMBL" id="RYZI01000176">
    <property type="protein sequence ID" value="RWA08951.1"/>
    <property type="molecule type" value="Genomic_DNA"/>
</dbReference>
<evidence type="ECO:0000313" key="4">
    <source>
        <dbReference type="Proteomes" id="UP000286045"/>
    </source>
</evidence>
<dbReference type="GO" id="GO:0005737">
    <property type="term" value="C:cytoplasm"/>
    <property type="evidence" value="ECO:0007669"/>
    <property type="project" value="TreeGrafter"/>
</dbReference>
<dbReference type="PANTHER" id="PTHR43625">
    <property type="entry name" value="AFLATOXIN B1 ALDEHYDE REDUCTASE"/>
    <property type="match status" value="1"/>
</dbReference>
<dbReference type="Pfam" id="PF00248">
    <property type="entry name" value="Aldo_ket_red"/>
    <property type="match status" value="1"/>
</dbReference>
<dbReference type="PRINTS" id="PR00069">
    <property type="entry name" value="ALDKETRDTASE"/>
</dbReference>
<dbReference type="SUPFAM" id="SSF51430">
    <property type="entry name" value="NAD(P)-linked oxidoreductase"/>
    <property type="match status" value="1"/>
</dbReference>